<dbReference type="Gene3D" id="1.20.910.10">
    <property type="entry name" value="Heme oxygenase-like"/>
    <property type="match status" value="1"/>
</dbReference>
<organism evidence="2 3">
    <name type="scientific">Rhizopogon vinicolor AM-OR11-026</name>
    <dbReference type="NCBI Taxonomy" id="1314800"/>
    <lineage>
        <taxon>Eukaryota</taxon>
        <taxon>Fungi</taxon>
        <taxon>Dikarya</taxon>
        <taxon>Basidiomycota</taxon>
        <taxon>Agaricomycotina</taxon>
        <taxon>Agaricomycetes</taxon>
        <taxon>Agaricomycetidae</taxon>
        <taxon>Boletales</taxon>
        <taxon>Suillineae</taxon>
        <taxon>Rhizopogonaceae</taxon>
        <taxon>Rhizopogon</taxon>
    </lineage>
</organism>
<feature type="domain" description="Thiaminase-2/PQQC" evidence="1">
    <location>
        <begin position="88"/>
        <end position="210"/>
    </location>
</feature>
<dbReference type="OrthoDB" id="10028886at2759"/>
<sequence>MQANQNEPIPTHKFPYTEYKDNLEGVCSTRVCGTAGQGYPSKGGFLCHAREWSDRLSTSVGLLPSRLLAAKSHAYAPILAATEVVFHIVRESSMHYPESPALTAYRAFLIDIGMQTVTLAACLLGSGKVGLWLKEEARAPNSWVRWDDNPYLKWMEDYSGDEYQKAVKVGLETLESRAAADMPSLVSFTEWRDVGERCTRLEKGFWDMAMMSKHICGAHTYQ</sequence>
<dbReference type="Proteomes" id="UP000092154">
    <property type="component" value="Unassembled WGS sequence"/>
</dbReference>
<dbReference type="SUPFAM" id="SSF48613">
    <property type="entry name" value="Heme oxygenase-like"/>
    <property type="match status" value="1"/>
</dbReference>
<accession>A0A1B7MF15</accession>
<dbReference type="EMBL" id="KV449536">
    <property type="protein sequence ID" value="OAX31189.1"/>
    <property type="molecule type" value="Genomic_DNA"/>
</dbReference>
<dbReference type="InParanoid" id="A0A1B7MF15"/>
<proteinExistence type="predicted"/>
<dbReference type="InterPro" id="IPR016084">
    <property type="entry name" value="Haem_Oase-like_multi-hlx"/>
</dbReference>
<name>A0A1B7MF15_9AGAM</name>
<evidence type="ECO:0000313" key="3">
    <source>
        <dbReference type="Proteomes" id="UP000092154"/>
    </source>
</evidence>
<protein>
    <recommendedName>
        <fullName evidence="1">Thiaminase-2/PQQC domain-containing protein</fullName>
    </recommendedName>
</protein>
<evidence type="ECO:0000259" key="1">
    <source>
        <dbReference type="Pfam" id="PF03070"/>
    </source>
</evidence>
<keyword evidence="3" id="KW-1185">Reference proteome</keyword>
<dbReference type="Pfam" id="PF03070">
    <property type="entry name" value="TENA_THI-4"/>
    <property type="match status" value="1"/>
</dbReference>
<dbReference type="AlphaFoldDB" id="A0A1B7MF15"/>
<dbReference type="GO" id="GO:0006772">
    <property type="term" value="P:thiamine metabolic process"/>
    <property type="evidence" value="ECO:0007669"/>
    <property type="project" value="UniProtKB-ARBA"/>
</dbReference>
<gene>
    <name evidence="2" type="ORF">K503DRAFT_860847</name>
</gene>
<dbReference type="InterPro" id="IPR004305">
    <property type="entry name" value="Thiaminase-2/PQQC"/>
</dbReference>
<evidence type="ECO:0000313" key="2">
    <source>
        <dbReference type="EMBL" id="OAX31189.1"/>
    </source>
</evidence>
<dbReference type="STRING" id="1314800.A0A1B7MF15"/>
<reference evidence="2 3" key="1">
    <citation type="submission" date="2016-06" db="EMBL/GenBank/DDBJ databases">
        <title>Comparative genomics of the ectomycorrhizal sister species Rhizopogon vinicolor and Rhizopogon vesiculosus (Basidiomycota: Boletales) reveals a divergence of the mating type B locus.</title>
        <authorList>
            <consortium name="DOE Joint Genome Institute"/>
            <person name="Mujic A.B."/>
            <person name="Kuo A."/>
            <person name="Tritt A."/>
            <person name="Lipzen A."/>
            <person name="Chen C."/>
            <person name="Johnson J."/>
            <person name="Sharma A."/>
            <person name="Barry K."/>
            <person name="Grigoriev I.V."/>
            <person name="Spatafora J.W."/>
        </authorList>
    </citation>
    <scope>NUCLEOTIDE SEQUENCE [LARGE SCALE GENOMIC DNA]</scope>
    <source>
        <strain evidence="2 3">AM-OR11-026</strain>
    </source>
</reference>